<comment type="similarity">
    <text evidence="1">Belongs to the caleosin family.</text>
</comment>
<dbReference type="InterPro" id="IPR007736">
    <property type="entry name" value="Caleosin-related"/>
</dbReference>
<evidence type="ECO:0000313" key="2">
    <source>
        <dbReference type="EMBL" id="KAG0559028.1"/>
    </source>
</evidence>
<dbReference type="EMBL" id="CM026431">
    <property type="protein sequence ID" value="KAG0559028.1"/>
    <property type="molecule type" value="Genomic_DNA"/>
</dbReference>
<sequence length="252" mass="29005">MAELSNSDHVGRHEDTVETVAPRAPVTSERFVSPHLLESIPSPNVPRALEAVDAEHPHGTPGYQTQGYSVLQQHCQFFDLNNDGIIYPWETYIGFRAIGFNILISFLSMVIINGTFSYNTLDSWIPSLLFPIYIKNIHKDKHGSDTESYDTEGRFVPEKFEELFSKFAKEEKTRLTFWELLEMTNSQMNAYDLFGWAAEKFEWLITYLLIKDDEGYASKEHIRGMYDGSLFYTMAKLKQRRRSSTSASDKSD</sequence>
<dbReference type="OrthoDB" id="640742at2759"/>
<accession>A0A8T0GMP7</accession>
<dbReference type="AlphaFoldDB" id="A0A8T0GMP7"/>
<evidence type="ECO:0000256" key="1">
    <source>
        <dbReference type="ARBA" id="ARBA00006765"/>
    </source>
</evidence>
<evidence type="ECO:0000313" key="3">
    <source>
        <dbReference type="Proteomes" id="UP000822688"/>
    </source>
</evidence>
<reference evidence="2" key="1">
    <citation type="submission" date="2020-06" db="EMBL/GenBank/DDBJ databases">
        <title>WGS assembly of Ceratodon purpureus strain R40.</title>
        <authorList>
            <person name="Carey S.B."/>
            <person name="Jenkins J."/>
            <person name="Shu S."/>
            <person name="Lovell J.T."/>
            <person name="Sreedasyam A."/>
            <person name="Maumus F."/>
            <person name="Tiley G.P."/>
            <person name="Fernandez-Pozo N."/>
            <person name="Barry K."/>
            <person name="Chen C."/>
            <person name="Wang M."/>
            <person name="Lipzen A."/>
            <person name="Daum C."/>
            <person name="Saski C.A."/>
            <person name="Payton A.C."/>
            <person name="Mcbreen J.C."/>
            <person name="Conrad R.E."/>
            <person name="Kollar L.M."/>
            <person name="Olsson S."/>
            <person name="Huttunen S."/>
            <person name="Landis J.B."/>
            <person name="Wickett N.J."/>
            <person name="Johnson M.G."/>
            <person name="Rensing S.A."/>
            <person name="Grimwood J."/>
            <person name="Schmutz J."/>
            <person name="Mcdaniel S.F."/>
        </authorList>
    </citation>
    <scope>NUCLEOTIDE SEQUENCE</scope>
    <source>
        <strain evidence="2">R40</strain>
    </source>
</reference>
<dbReference type="Proteomes" id="UP000822688">
    <property type="component" value="Chromosome 10"/>
</dbReference>
<dbReference type="Pfam" id="PF05042">
    <property type="entry name" value="Caleosin"/>
    <property type="match status" value="1"/>
</dbReference>
<organism evidence="2 3">
    <name type="scientific">Ceratodon purpureus</name>
    <name type="common">Fire moss</name>
    <name type="synonym">Dicranum purpureum</name>
    <dbReference type="NCBI Taxonomy" id="3225"/>
    <lineage>
        <taxon>Eukaryota</taxon>
        <taxon>Viridiplantae</taxon>
        <taxon>Streptophyta</taxon>
        <taxon>Embryophyta</taxon>
        <taxon>Bryophyta</taxon>
        <taxon>Bryophytina</taxon>
        <taxon>Bryopsida</taxon>
        <taxon>Dicranidae</taxon>
        <taxon>Pseudoditrichales</taxon>
        <taxon>Ditrichaceae</taxon>
        <taxon>Ceratodon</taxon>
    </lineage>
</organism>
<dbReference type="PANTHER" id="PTHR31495:SF20">
    <property type="entry name" value="CALEOSIN-RELATED FAMILY PROTEIN"/>
    <property type="match status" value="1"/>
</dbReference>
<name>A0A8T0GMP7_CERPU</name>
<dbReference type="GO" id="GO:0004497">
    <property type="term" value="F:monooxygenase activity"/>
    <property type="evidence" value="ECO:0007669"/>
    <property type="project" value="TreeGrafter"/>
</dbReference>
<protein>
    <recommendedName>
        <fullName evidence="4">Peroxygenase</fullName>
    </recommendedName>
</protein>
<comment type="caution">
    <text evidence="2">The sequence shown here is derived from an EMBL/GenBank/DDBJ whole genome shotgun (WGS) entry which is preliminary data.</text>
</comment>
<dbReference type="GO" id="GO:0005509">
    <property type="term" value="F:calcium ion binding"/>
    <property type="evidence" value="ECO:0007669"/>
    <property type="project" value="TreeGrafter"/>
</dbReference>
<proteinExistence type="inferred from homology"/>
<keyword evidence="3" id="KW-1185">Reference proteome</keyword>
<dbReference type="PANTHER" id="PTHR31495">
    <property type="entry name" value="PEROXYGENASE 3-RELATED"/>
    <property type="match status" value="1"/>
</dbReference>
<gene>
    <name evidence="2" type="ORF">KC19_10G072700</name>
</gene>
<evidence type="ECO:0008006" key="4">
    <source>
        <dbReference type="Google" id="ProtNLM"/>
    </source>
</evidence>